<accession>A0A147BJQ6</accession>
<evidence type="ECO:0000313" key="2">
    <source>
        <dbReference type="EMBL" id="JAR91010.1"/>
    </source>
</evidence>
<dbReference type="SMART" id="SM00595">
    <property type="entry name" value="MADF"/>
    <property type="match status" value="1"/>
</dbReference>
<feature type="non-terminal residue" evidence="2">
    <location>
        <position position="1"/>
    </location>
</feature>
<dbReference type="EMBL" id="GEGO01004394">
    <property type="protein sequence ID" value="JAR91010.1"/>
    <property type="molecule type" value="Transcribed_RNA"/>
</dbReference>
<name>A0A147BJQ6_IXORI</name>
<sequence>WTVHKQRTLIQFYNCNDFLYQTTHPDFKKKTLRDATMQIVADMLKCTVGEAKAKFHCLRTYFNKEWTKVTTKKSGQGTEDNYVSKWEFFEDMKFLKTSQTPQASVSSLEELTAESESSSSPCVVLLEETVGDTSTPPEVRRPVCKRKKNTPTQPIREQVFEKALKVLSTSPRDDGDQSFGDAVVAAIAGLDEYRKDLIKARIMEVIFQIKHSTLIENI</sequence>
<dbReference type="PANTHER" id="PTHR21505">
    <property type="entry name" value="MADF DOMAIN-CONTAINING PROTEIN-RELATED"/>
    <property type="match status" value="1"/>
</dbReference>
<proteinExistence type="predicted"/>
<dbReference type="AlphaFoldDB" id="A0A147BJQ6"/>
<dbReference type="PROSITE" id="PS51029">
    <property type="entry name" value="MADF"/>
    <property type="match status" value="1"/>
</dbReference>
<dbReference type="Pfam" id="PF10545">
    <property type="entry name" value="MADF_DNA_bdg"/>
    <property type="match status" value="1"/>
</dbReference>
<evidence type="ECO:0000259" key="1">
    <source>
        <dbReference type="PROSITE" id="PS51029"/>
    </source>
</evidence>
<dbReference type="PANTHER" id="PTHR21505:SF12">
    <property type="entry name" value="MADF DOMAIN-CONTAINING PROTEIN-RELATED"/>
    <property type="match status" value="1"/>
</dbReference>
<protein>
    <submittedName>
        <fullName evidence="2">Putative alcohol dehydrogenase transcription factor myb/sant-like protein</fullName>
    </submittedName>
</protein>
<feature type="domain" description="MADF" evidence="1">
    <location>
        <begin position="8"/>
        <end position="100"/>
    </location>
</feature>
<dbReference type="InterPro" id="IPR006578">
    <property type="entry name" value="MADF-dom"/>
</dbReference>
<reference evidence="2" key="1">
    <citation type="journal article" date="2018" name="PLoS Negl. Trop. Dis.">
        <title>Sialome diversity of ticks revealed by RNAseq of single tick salivary glands.</title>
        <authorList>
            <person name="Perner J."/>
            <person name="Kropackova S."/>
            <person name="Kopacek P."/>
            <person name="Ribeiro J.M."/>
        </authorList>
    </citation>
    <scope>NUCLEOTIDE SEQUENCE</scope>
    <source>
        <strain evidence="2">Siblings of single egg batch collected in Ceske Budejovice</strain>
        <tissue evidence="2">Salivary glands</tissue>
    </source>
</reference>
<organism evidence="2">
    <name type="scientific">Ixodes ricinus</name>
    <name type="common">Common tick</name>
    <name type="synonym">Acarus ricinus</name>
    <dbReference type="NCBI Taxonomy" id="34613"/>
    <lineage>
        <taxon>Eukaryota</taxon>
        <taxon>Metazoa</taxon>
        <taxon>Ecdysozoa</taxon>
        <taxon>Arthropoda</taxon>
        <taxon>Chelicerata</taxon>
        <taxon>Arachnida</taxon>
        <taxon>Acari</taxon>
        <taxon>Parasitiformes</taxon>
        <taxon>Ixodida</taxon>
        <taxon>Ixodoidea</taxon>
        <taxon>Ixodidae</taxon>
        <taxon>Ixodinae</taxon>
        <taxon>Ixodes</taxon>
    </lineage>
</organism>